<dbReference type="Proteomes" id="UP000054270">
    <property type="component" value="Unassembled WGS sequence"/>
</dbReference>
<dbReference type="STRING" id="945553.A0A0D2PRK4"/>
<dbReference type="OrthoDB" id="3270336at2759"/>
<feature type="non-terminal residue" evidence="1">
    <location>
        <position position="1"/>
    </location>
</feature>
<feature type="non-terminal residue" evidence="1">
    <location>
        <position position="90"/>
    </location>
</feature>
<keyword evidence="2" id="KW-1185">Reference proteome</keyword>
<reference evidence="2" key="1">
    <citation type="submission" date="2014-04" db="EMBL/GenBank/DDBJ databases">
        <title>Evolutionary Origins and Diversification of the Mycorrhizal Mutualists.</title>
        <authorList>
            <consortium name="DOE Joint Genome Institute"/>
            <consortium name="Mycorrhizal Genomics Consortium"/>
            <person name="Kohler A."/>
            <person name="Kuo A."/>
            <person name="Nagy L.G."/>
            <person name="Floudas D."/>
            <person name="Copeland A."/>
            <person name="Barry K.W."/>
            <person name="Cichocki N."/>
            <person name="Veneault-Fourrey C."/>
            <person name="LaButti K."/>
            <person name="Lindquist E.A."/>
            <person name="Lipzen A."/>
            <person name="Lundell T."/>
            <person name="Morin E."/>
            <person name="Murat C."/>
            <person name="Riley R."/>
            <person name="Ohm R."/>
            <person name="Sun H."/>
            <person name="Tunlid A."/>
            <person name="Henrissat B."/>
            <person name="Grigoriev I.V."/>
            <person name="Hibbett D.S."/>
            <person name="Martin F."/>
        </authorList>
    </citation>
    <scope>NUCLEOTIDE SEQUENCE [LARGE SCALE GENOMIC DNA]</scope>
    <source>
        <strain evidence="2">FD-334 SS-4</strain>
    </source>
</reference>
<evidence type="ECO:0000313" key="1">
    <source>
        <dbReference type="EMBL" id="KJA22465.1"/>
    </source>
</evidence>
<sequence>YIFTADDFQASLLQTRAFLYFPQGRAALLKGGIIGRIAREYLDADQALDGPSLEATFCHNGLCVDAQDGIHDFWDDDLTENEQATICGTY</sequence>
<gene>
    <name evidence="1" type="ORF">HYPSUDRAFT_97256</name>
</gene>
<evidence type="ECO:0000313" key="2">
    <source>
        <dbReference type="Proteomes" id="UP000054270"/>
    </source>
</evidence>
<organism evidence="1 2">
    <name type="scientific">Hypholoma sublateritium (strain FD-334 SS-4)</name>
    <dbReference type="NCBI Taxonomy" id="945553"/>
    <lineage>
        <taxon>Eukaryota</taxon>
        <taxon>Fungi</taxon>
        <taxon>Dikarya</taxon>
        <taxon>Basidiomycota</taxon>
        <taxon>Agaricomycotina</taxon>
        <taxon>Agaricomycetes</taxon>
        <taxon>Agaricomycetidae</taxon>
        <taxon>Agaricales</taxon>
        <taxon>Agaricineae</taxon>
        <taxon>Strophariaceae</taxon>
        <taxon>Hypholoma</taxon>
    </lineage>
</organism>
<proteinExistence type="predicted"/>
<dbReference type="EMBL" id="KN817549">
    <property type="protein sequence ID" value="KJA22465.1"/>
    <property type="molecule type" value="Genomic_DNA"/>
</dbReference>
<protein>
    <submittedName>
        <fullName evidence="1">Uncharacterized protein</fullName>
    </submittedName>
</protein>
<name>A0A0D2PRK4_HYPSF</name>
<dbReference type="AlphaFoldDB" id="A0A0D2PRK4"/>
<accession>A0A0D2PRK4</accession>